<feature type="compositionally biased region" description="Basic residues" evidence="1">
    <location>
        <begin position="256"/>
        <end position="266"/>
    </location>
</feature>
<dbReference type="EMBL" id="JAZHXI010000002">
    <property type="protein sequence ID" value="KAL2074566.1"/>
    <property type="molecule type" value="Genomic_DNA"/>
</dbReference>
<organism evidence="2 3">
    <name type="scientific">Oculimacula yallundae</name>
    <dbReference type="NCBI Taxonomy" id="86028"/>
    <lineage>
        <taxon>Eukaryota</taxon>
        <taxon>Fungi</taxon>
        <taxon>Dikarya</taxon>
        <taxon>Ascomycota</taxon>
        <taxon>Pezizomycotina</taxon>
        <taxon>Leotiomycetes</taxon>
        <taxon>Helotiales</taxon>
        <taxon>Ploettnerulaceae</taxon>
        <taxon>Oculimacula</taxon>
    </lineage>
</organism>
<name>A0ABR4CZK6_9HELO</name>
<evidence type="ECO:0000313" key="3">
    <source>
        <dbReference type="Proteomes" id="UP001595075"/>
    </source>
</evidence>
<proteinExistence type="predicted"/>
<gene>
    <name evidence="2" type="ORF">VTL71DRAFT_8344</name>
</gene>
<reference evidence="2 3" key="1">
    <citation type="journal article" date="2024" name="Commun. Biol.">
        <title>Comparative genomic analysis of thermophilic fungi reveals convergent evolutionary adaptations and gene losses.</title>
        <authorList>
            <person name="Steindorff A.S."/>
            <person name="Aguilar-Pontes M.V."/>
            <person name="Robinson A.J."/>
            <person name="Andreopoulos B."/>
            <person name="LaButti K."/>
            <person name="Kuo A."/>
            <person name="Mondo S."/>
            <person name="Riley R."/>
            <person name="Otillar R."/>
            <person name="Haridas S."/>
            <person name="Lipzen A."/>
            <person name="Grimwood J."/>
            <person name="Schmutz J."/>
            <person name="Clum A."/>
            <person name="Reid I.D."/>
            <person name="Moisan M.C."/>
            <person name="Butler G."/>
            <person name="Nguyen T.T.M."/>
            <person name="Dewar K."/>
            <person name="Conant G."/>
            <person name="Drula E."/>
            <person name="Henrissat B."/>
            <person name="Hansel C."/>
            <person name="Singer S."/>
            <person name="Hutchinson M.I."/>
            <person name="de Vries R.P."/>
            <person name="Natvig D.O."/>
            <person name="Powell A.J."/>
            <person name="Tsang A."/>
            <person name="Grigoriev I.V."/>
        </authorList>
    </citation>
    <scope>NUCLEOTIDE SEQUENCE [LARGE SCALE GENOMIC DNA]</scope>
    <source>
        <strain evidence="2 3">CBS 494.80</strain>
    </source>
</reference>
<keyword evidence="3" id="KW-1185">Reference proteome</keyword>
<evidence type="ECO:0000313" key="2">
    <source>
        <dbReference type="EMBL" id="KAL2074566.1"/>
    </source>
</evidence>
<evidence type="ECO:0000256" key="1">
    <source>
        <dbReference type="SAM" id="MobiDB-lite"/>
    </source>
</evidence>
<accession>A0ABR4CZK6</accession>
<sequence>MLSTFSTKPASANCWLHSLVAGTDCGACNSRSPSSQQCIYPSIETNPVPNPYPALANIPAIQTLDPKRLINPRVNILRSGFRPIRNTRVSKLTNNYCYHLQTIHDHYPERFALSPEPRPRALHKRPHNTHARVNNRFHGYWPLQTIADHYCERFALSPEPEERPRKRGREASLKTPSEEIEERPLKRSRKTKTPRTKALPEVSEPEHEAPTSSQPTRTSQAKAKEMDKEALRLADQADRLEASADKLIADAKKLKLRARRQRKAGRASKGTNEESSELDSGSERPVPRGRGKSDSKEEVQSSRRTLRRRVTPVSYAE</sequence>
<feature type="region of interest" description="Disordered" evidence="1">
    <location>
        <begin position="256"/>
        <end position="317"/>
    </location>
</feature>
<feature type="region of interest" description="Disordered" evidence="1">
    <location>
        <begin position="159"/>
        <end position="234"/>
    </location>
</feature>
<dbReference type="Proteomes" id="UP001595075">
    <property type="component" value="Unassembled WGS sequence"/>
</dbReference>
<feature type="compositionally biased region" description="Polar residues" evidence="1">
    <location>
        <begin position="210"/>
        <end position="221"/>
    </location>
</feature>
<feature type="compositionally biased region" description="Basic and acidic residues" evidence="1">
    <location>
        <begin position="160"/>
        <end position="172"/>
    </location>
</feature>
<feature type="compositionally biased region" description="Basic and acidic residues" evidence="1">
    <location>
        <begin position="222"/>
        <end position="234"/>
    </location>
</feature>
<feature type="compositionally biased region" description="Basic residues" evidence="1">
    <location>
        <begin position="186"/>
        <end position="195"/>
    </location>
</feature>
<protein>
    <submittedName>
        <fullName evidence="2">Uncharacterized protein</fullName>
    </submittedName>
</protein>
<comment type="caution">
    <text evidence="2">The sequence shown here is derived from an EMBL/GenBank/DDBJ whole genome shotgun (WGS) entry which is preliminary data.</text>
</comment>
<feature type="compositionally biased region" description="Basic and acidic residues" evidence="1">
    <location>
        <begin position="281"/>
        <end position="301"/>
    </location>
</feature>